<dbReference type="AlphaFoldDB" id="A0A2T2WK97"/>
<evidence type="ECO:0000313" key="1">
    <source>
        <dbReference type="EMBL" id="PSR22650.1"/>
    </source>
</evidence>
<dbReference type="Proteomes" id="UP000241848">
    <property type="component" value="Unassembled WGS sequence"/>
</dbReference>
<proteinExistence type="predicted"/>
<dbReference type="EMBL" id="PXYV01000014">
    <property type="protein sequence ID" value="PSR22650.1"/>
    <property type="molecule type" value="Genomic_DNA"/>
</dbReference>
<reference evidence="1 2" key="1">
    <citation type="journal article" date="2014" name="BMC Genomics">
        <title>Comparison of environmental and isolate Sulfobacillus genomes reveals diverse carbon, sulfur, nitrogen, and hydrogen metabolisms.</title>
        <authorList>
            <person name="Justice N.B."/>
            <person name="Norman A."/>
            <person name="Brown C.T."/>
            <person name="Singh A."/>
            <person name="Thomas B.C."/>
            <person name="Banfield J.F."/>
        </authorList>
    </citation>
    <scope>NUCLEOTIDE SEQUENCE [LARGE SCALE GENOMIC DNA]</scope>
    <source>
        <strain evidence="1">AMDSBA3</strain>
    </source>
</reference>
<comment type="caution">
    <text evidence="1">The sequence shown here is derived from an EMBL/GenBank/DDBJ whole genome shotgun (WGS) entry which is preliminary data.</text>
</comment>
<gene>
    <name evidence="1" type="ORF">C7B45_05965</name>
</gene>
<organism evidence="1 2">
    <name type="scientific">Sulfobacillus acidophilus</name>
    <dbReference type="NCBI Taxonomy" id="53633"/>
    <lineage>
        <taxon>Bacteria</taxon>
        <taxon>Bacillati</taxon>
        <taxon>Bacillota</taxon>
        <taxon>Clostridia</taxon>
        <taxon>Eubacteriales</taxon>
        <taxon>Clostridiales Family XVII. Incertae Sedis</taxon>
        <taxon>Sulfobacillus</taxon>
    </lineage>
</organism>
<dbReference type="Gene3D" id="3.10.129.10">
    <property type="entry name" value="Hotdog Thioesterase"/>
    <property type="match status" value="1"/>
</dbReference>
<dbReference type="CDD" id="cd00586">
    <property type="entry name" value="4HBT"/>
    <property type="match status" value="1"/>
</dbReference>
<name>A0A2T2WK97_9FIRM</name>
<dbReference type="SUPFAM" id="SSF54637">
    <property type="entry name" value="Thioesterase/thiol ester dehydrase-isomerase"/>
    <property type="match status" value="1"/>
</dbReference>
<dbReference type="InterPro" id="IPR029069">
    <property type="entry name" value="HotDog_dom_sf"/>
</dbReference>
<sequence>MGSEWHSRVRWAECDAAGIIYHARVFDWFSEGRIVWLVDHDLDYYEVLRPQGIELLVKSATASFHHTLHPGDPVRLVVESETVTPTRVSFRYRVLAPHQTNVVALEGLTEHAFVVEGRARRLDRFAPDIYARFARSR</sequence>
<dbReference type="Pfam" id="PF13279">
    <property type="entry name" value="4HBT_2"/>
    <property type="match status" value="1"/>
</dbReference>
<protein>
    <submittedName>
        <fullName evidence="1">Acyl-CoA thioesterase</fullName>
    </submittedName>
</protein>
<evidence type="ECO:0000313" key="2">
    <source>
        <dbReference type="Proteomes" id="UP000241848"/>
    </source>
</evidence>
<accession>A0A2T2WK97</accession>